<dbReference type="GO" id="GO:0032259">
    <property type="term" value="P:methylation"/>
    <property type="evidence" value="ECO:0007669"/>
    <property type="project" value="UniProtKB-KW"/>
</dbReference>
<keyword evidence="4" id="KW-1185">Reference proteome</keyword>
<reference evidence="3 4" key="1">
    <citation type="submission" date="2020-06" db="EMBL/GenBank/DDBJ databases">
        <title>High-quality draft genome of sulfate reducer Desulfobacter latus type strain AcrS2 isolated from marine sediment.</title>
        <authorList>
            <person name="Hoppe M."/>
            <person name="Larsen C.K."/>
            <person name="Marshall I.P.G."/>
            <person name="Schramm A."/>
            <person name="Marietou A.G."/>
        </authorList>
    </citation>
    <scope>NUCLEOTIDE SEQUENCE [LARGE SCALE GENOMIC DNA]</scope>
    <source>
        <strain evidence="3 4">AcRS2</strain>
    </source>
</reference>
<dbReference type="CDD" id="cd02440">
    <property type="entry name" value="AdoMet_MTases"/>
    <property type="match status" value="1"/>
</dbReference>
<evidence type="ECO:0000259" key="2">
    <source>
        <dbReference type="Pfam" id="PF21320"/>
    </source>
</evidence>
<dbReference type="AlphaFoldDB" id="A0A850T5T0"/>
<proteinExistence type="predicted"/>
<dbReference type="InterPro" id="IPR025714">
    <property type="entry name" value="Methyltranfer_dom"/>
</dbReference>
<dbReference type="PANTHER" id="PTHR45128:SF1">
    <property type="entry name" value="S-ADENOSYLMETHIONINE-DEPENDENT METHYLTRANSFERASE RV2258C"/>
    <property type="match status" value="1"/>
</dbReference>
<keyword evidence="3" id="KW-0489">Methyltransferase</keyword>
<evidence type="ECO:0000259" key="1">
    <source>
        <dbReference type="Pfam" id="PF13847"/>
    </source>
</evidence>
<name>A0A850T5T0_9BACT</name>
<feature type="domain" description="Methyltransferase" evidence="1">
    <location>
        <begin position="170"/>
        <end position="286"/>
    </location>
</feature>
<sequence>MADFSDKLVQILNYGALNLGLGIGYALEIFDVMDEKGSALTLVELAGATGLNSRYLKEWLGIMVTGGIIEMTEYQDSDATFFLPPSHGDLLCRRAGNNNLGVYTQEIPLLTACAMDAVKQGFKTGRSVPFSIYPDFQAFMSELADAKHRKVLIQEFIPYVDQGRLEKRLQQGIRVCDIGCGQGVAVCLMAQAYPNSEFIGMDNHDEALEKARALSESFGLSNITFIHQDAAKIHEASTFSRHFDYVCAFDAIHDQSHPLDALKGVKYMLRAGGLFSMIDIKAATNIKGNVDHPMGPFLYTVSLMHCMPIGLNDNGSGLGMMWGKQQAIDLLKQAGFSKIRAEDIPNDPFNLHFLCTHHDK</sequence>
<comment type="caution">
    <text evidence="3">The sequence shown here is derived from an EMBL/GenBank/DDBJ whole genome shotgun (WGS) entry which is preliminary data.</text>
</comment>
<accession>A0A850T5T0</accession>
<dbReference type="Gene3D" id="3.40.50.150">
    <property type="entry name" value="Vaccinia Virus protein VP39"/>
    <property type="match status" value="1"/>
</dbReference>
<evidence type="ECO:0000313" key="4">
    <source>
        <dbReference type="Proteomes" id="UP000553343"/>
    </source>
</evidence>
<dbReference type="EMBL" id="JACADJ010000077">
    <property type="protein sequence ID" value="NWH06451.1"/>
    <property type="molecule type" value="Genomic_DNA"/>
</dbReference>
<keyword evidence="3" id="KW-0808">Transferase</keyword>
<dbReference type="GO" id="GO:0008168">
    <property type="term" value="F:methyltransferase activity"/>
    <property type="evidence" value="ECO:0007669"/>
    <property type="project" value="UniProtKB-KW"/>
</dbReference>
<gene>
    <name evidence="3" type="ORF">HXW94_15920</name>
</gene>
<dbReference type="SUPFAM" id="SSF53335">
    <property type="entry name" value="S-adenosyl-L-methionine-dependent methyltransferases"/>
    <property type="match status" value="1"/>
</dbReference>
<dbReference type="RefSeq" id="WP_178367903.1">
    <property type="nucleotide sequence ID" value="NZ_JACADJ010000077.1"/>
</dbReference>
<dbReference type="InterPro" id="IPR029063">
    <property type="entry name" value="SAM-dependent_MTases_sf"/>
</dbReference>
<dbReference type="Pfam" id="PF13847">
    <property type="entry name" value="Methyltransf_31"/>
    <property type="match status" value="1"/>
</dbReference>
<evidence type="ECO:0000313" key="3">
    <source>
        <dbReference type="EMBL" id="NWH06451.1"/>
    </source>
</evidence>
<organism evidence="3 4">
    <name type="scientific">Desulfobacter latus</name>
    <dbReference type="NCBI Taxonomy" id="2292"/>
    <lineage>
        <taxon>Bacteria</taxon>
        <taxon>Pseudomonadati</taxon>
        <taxon>Thermodesulfobacteriota</taxon>
        <taxon>Desulfobacteria</taxon>
        <taxon>Desulfobacterales</taxon>
        <taxon>Desulfobacteraceae</taxon>
        <taxon>Desulfobacter</taxon>
    </lineage>
</organism>
<dbReference type="InterPro" id="IPR053173">
    <property type="entry name" value="SAM-binding_MTase"/>
</dbReference>
<dbReference type="Pfam" id="PF21320">
    <property type="entry name" value="WHD_Rv2258c"/>
    <property type="match status" value="1"/>
</dbReference>
<feature type="domain" description="S-adenosylmethionine-dependent methyltransferase Rv2258c-like winged HTH" evidence="2">
    <location>
        <begin position="16"/>
        <end position="93"/>
    </location>
</feature>
<dbReference type="Proteomes" id="UP000553343">
    <property type="component" value="Unassembled WGS sequence"/>
</dbReference>
<protein>
    <submittedName>
        <fullName evidence="3">Class I SAM-dependent methyltransferase</fullName>
    </submittedName>
</protein>
<dbReference type="InterPro" id="IPR048711">
    <property type="entry name" value="WHD_Rv2258c"/>
</dbReference>
<dbReference type="PANTHER" id="PTHR45128">
    <property type="entry name" value="METHYLTRANSFERASE TYPE 11"/>
    <property type="match status" value="1"/>
</dbReference>